<dbReference type="InterPro" id="IPR004089">
    <property type="entry name" value="MCPsignal_dom"/>
</dbReference>
<dbReference type="PANTHER" id="PTHR43531:SF11">
    <property type="entry name" value="METHYL-ACCEPTING CHEMOTAXIS PROTEIN 3"/>
    <property type="match status" value="1"/>
</dbReference>
<dbReference type="Gene3D" id="1.20.120.1530">
    <property type="match status" value="2"/>
</dbReference>
<dbReference type="EMBL" id="FWXW01000001">
    <property type="protein sequence ID" value="SMC35880.1"/>
    <property type="molecule type" value="Genomic_DNA"/>
</dbReference>
<sequence>MGPSRRDNIILYQQQEIHRLERNLEKLAAGETDLDLNVAAGNEASAAYRETFLKANQSIEKIAKQIGGLEKDTESLSSNIREGNLEFRIDTSGYSGRYAKMGGDINAAVEAVADPFAGAGHILELMAVNDYTVSMDNRYKGAFASFATALNTVQERMAAVINIITEVSDGNLHQIERVRQIGRRSANDNLVPSILRMMEAVQSIVDSTERFSKAASEGNLGARENPDAFAGEYGNIIRGLNKTMDAMSTPIKEVIDVMSQMCQGNLKYKMKGVYLGEFGELESSVNTLVETLNHVIAEIGSTLSEISHGNLNLQTVREFKGDFNLISESMNTIIASLNETFREINTAAEQVSAGAGQISESSQILSRGSEEQASSVEEVTASITEMSAQVKQTAANAVQADKLSQTAKDDAVKGNQQMKEMVQAMHDINEASNNISKIIKVIDDIAFQTNILALNAAVEAARAGQYGKGFAVVAEEVKNLAQQSAGAAKETTTMIEGSIEKVAAGTKIANSTEVALNEIVDSITKTAELVGQIASASNEQALAISQVNQAVEQVSQVIQTNSATAEESASASEELSGQADMLKQTVNKVKLREIMETHFASLDSLSPDLIRAIQEMIDKKARLPENKGRDAGPEKKVRMPAGKPMISLDDGEFGKY</sequence>
<dbReference type="GO" id="GO:0004888">
    <property type="term" value="F:transmembrane signaling receptor activity"/>
    <property type="evidence" value="ECO:0007669"/>
    <property type="project" value="InterPro"/>
</dbReference>
<dbReference type="AlphaFoldDB" id="A0A1W1YI24"/>
<keyword evidence="3" id="KW-0807">Transducer</keyword>
<feature type="domain" description="Methyl-accepting transducer" evidence="5">
    <location>
        <begin position="347"/>
        <end position="576"/>
    </location>
</feature>
<evidence type="ECO:0000313" key="7">
    <source>
        <dbReference type="EMBL" id="SMC35880.1"/>
    </source>
</evidence>
<dbReference type="CDD" id="cd11386">
    <property type="entry name" value="MCP_signal"/>
    <property type="match status" value="1"/>
</dbReference>
<dbReference type="Pfam" id="PF00015">
    <property type="entry name" value="MCPsignal"/>
    <property type="match status" value="1"/>
</dbReference>
<evidence type="ECO:0000256" key="2">
    <source>
        <dbReference type="ARBA" id="ARBA00029447"/>
    </source>
</evidence>
<evidence type="ECO:0000313" key="8">
    <source>
        <dbReference type="Proteomes" id="UP000192790"/>
    </source>
</evidence>
<protein>
    <submittedName>
        <fullName evidence="7">Methyl-accepting chemotaxis protein</fullName>
    </submittedName>
</protein>
<dbReference type="InterPro" id="IPR051310">
    <property type="entry name" value="MCP_chemotaxis"/>
</dbReference>
<dbReference type="InterPro" id="IPR004090">
    <property type="entry name" value="Chemotax_Me-accpt_rcpt"/>
</dbReference>
<dbReference type="PANTHER" id="PTHR43531">
    <property type="entry name" value="PROTEIN ICFG"/>
    <property type="match status" value="1"/>
</dbReference>
<evidence type="ECO:0000256" key="3">
    <source>
        <dbReference type="PROSITE-ProRule" id="PRU00284"/>
    </source>
</evidence>
<dbReference type="InterPro" id="IPR003660">
    <property type="entry name" value="HAMP_dom"/>
</dbReference>
<comment type="similarity">
    <text evidence="2">Belongs to the methyl-accepting chemotaxis (MCP) protein family.</text>
</comment>
<dbReference type="STRING" id="1122930.SAMN02745168_0439"/>
<dbReference type="SMART" id="SM00283">
    <property type="entry name" value="MA"/>
    <property type="match status" value="1"/>
</dbReference>
<dbReference type="Proteomes" id="UP000192790">
    <property type="component" value="Unassembled WGS sequence"/>
</dbReference>
<dbReference type="Pfam" id="PF18947">
    <property type="entry name" value="HAMP_2"/>
    <property type="match status" value="2"/>
</dbReference>
<dbReference type="PROSITE" id="PS50885">
    <property type="entry name" value="HAMP"/>
    <property type="match status" value="1"/>
</dbReference>
<feature type="compositionally biased region" description="Basic and acidic residues" evidence="4">
    <location>
        <begin position="621"/>
        <end position="637"/>
    </location>
</feature>
<accession>A0A1W1YI24</accession>
<dbReference type="RefSeq" id="WP_084233083.1">
    <property type="nucleotide sequence ID" value="NZ_FWXW01000001.1"/>
</dbReference>
<dbReference type="OrthoDB" id="1862723at2"/>
<dbReference type="Gene3D" id="1.10.287.950">
    <property type="entry name" value="Methyl-accepting chemotaxis protein"/>
    <property type="match status" value="1"/>
</dbReference>
<dbReference type="PRINTS" id="PR00260">
    <property type="entry name" value="CHEMTRNSDUCR"/>
</dbReference>
<name>A0A1W1YI24_9FIRM</name>
<evidence type="ECO:0000259" key="6">
    <source>
        <dbReference type="PROSITE" id="PS50885"/>
    </source>
</evidence>
<evidence type="ECO:0000259" key="5">
    <source>
        <dbReference type="PROSITE" id="PS50111"/>
    </source>
</evidence>
<dbReference type="SMART" id="SM00304">
    <property type="entry name" value="HAMP"/>
    <property type="match status" value="2"/>
</dbReference>
<dbReference type="GO" id="GO:0007165">
    <property type="term" value="P:signal transduction"/>
    <property type="evidence" value="ECO:0007669"/>
    <property type="project" value="UniProtKB-KW"/>
</dbReference>
<keyword evidence="8" id="KW-1185">Reference proteome</keyword>
<keyword evidence="1" id="KW-0145">Chemotaxis</keyword>
<evidence type="ECO:0000256" key="4">
    <source>
        <dbReference type="SAM" id="MobiDB-lite"/>
    </source>
</evidence>
<feature type="domain" description="HAMP" evidence="6">
    <location>
        <begin position="245"/>
        <end position="297"/>
    </location>
</feature>
<dbReference type="PROSITE" id="PS50111">
    <property type="entry name" value="CHEMOTAXIS_TRANSDUC_2"/>
    <property type="match status" value="1"/>
</dbReference>
<reference evidence="7 8" key="1">
    <citation type="submission" date="2017-04" db="EMBL/GenBank/DDBJ databases">
        <authorList>
            <person name="Afonso C.L."/>
            <person name="Miller P.J."/>
            <person name="Scott M.A."/>
            <person name="Spackman E."/>
            <person name="Goraichik I."/>
            <person name="Dimitrov K.M."/>
            <person name="Suarez D.L."/>
            <person name="Swayne D.E."/>
        </authorList>
    </citation>
    <scope>NUCLEOTIDE SEQUENCE [LARGE SCALE GENOMIC DNA]</scope>
    <source>
        <strain evidence="7 8">DSM 12816</strain>
    </source>
</reference>
<dbReference type="SUPFAM" id="SSF58104">
    <property type="entry name" value="Methyl-accepting chemotaxis protein (MCP) signaling domain"/>
    <property type="match status" value="1"/>
</dbReference>
<dbReference type="GO" id="GO:0006935">
    <property type="term" value="P:chemotaxis"/>
    <property type="evidence" value="ECO:0007669"/>
    <property type="project" value="InterPro"/>
</dbReference>
<dbReference type="FunFam" id="1.10.287.950:FF:000001">
    <property type="entry name" value="Methyl-accepting chemotaxis sensory transducer"/>
    <property type="match status" value="1"/>
</dbReference>
<gene>
    <name evidence="7" type="ORF">SAMN02745168_0439</name>
</gene>
<proteinExistence type="inferred from homology"/>
<dbReference type="GO" id="GO:0005886">
    <property type="term" value="C:plasma membrane"/>
    <property type="evidence" value="ECO:0007669"/>
    <property type="project" value="TreeGrafter"/>
</dbReference>
<feature type="region of interest" description="Disordered" evidence="4">
    <location>
        <begin position="621"/>
        <end position="656"/>
    </location>
</feature>
<organism evidence="7 8">
    <name type="scientific">Papillibacter cinnamivorans DSM 12816</name>
    <dbReference type="NCBI Taxonomy" id="1122930"/>
    <lineage>
        <taxon>Bacteria</taxon>
        <taxon>Bacillati</taxon>
        <taxon>Bacillota</taxon>
        <taxon>Clostridia</taxon>
        <taxon>Eubacteriales</taxon>
        <taxon>Oscillospiraceae</taxon>
        <taxon>Papillibacter</taxon>
    </lineage>
</organism>
<evidence type="ECO:0000256" key="1">
    <source>
        <dbReference type="ARBA" id="ARBA00022500"/>
    </source>
</evidence>